<gene>
    <name evidence="1" type="ORF">Bhyg_03223</name>
</gene>
<dbReference type="AlphaFoldDB" id="A0A9Q0ND99"/>
<proteinExistence type="predicted"/>
<protein>
    <submittedName>
        <fullName evidence="1">Uncharacterized protein</fullName>
    </submittedName>
</protein>
<organism evidence="1 2">
    <name type="scientific">Pseudolycoriella hygida</name>
    <dbReference type="NCBI Taxonomy" id="35572"/>
    <lineage>
        <taxon>Eukaryota</taxon>
        <taxon>Metazoa</taxon>
        <taxon>Ecdysozoa</taxon>
        <taxon>Arthropoda</taxon>
        <taxon>Hexapoda</taxon>
        <taxon>Insecta</taxon>
        <taxon>Pterygota</taxon>
        <taxon>Neoptera</taxon>
        <taxon>Endopterygota</taxon>
        <taxon>Diptera</taxon>
        <taxon>Nematocera</taxon>
        <taxon>Sciaroidea</taxon>
        <taxon>Sciaridae</taxon>
        <taxon>Pseudolycoriella</taxon>
    </lineage>
</organism>
<dbReference type="EMBL" id="WJQU01000001">
    <property type="protein sequence ID" value="KAJ6647998.1"/>
    <property type="molecule type" value="Genomic_DNA"/>
</dbReference>
<evidence type="ECO:0000313" key="2">
    <source>
        <dbReference type="Proteomes" id="UP001151699"/>
    </source>
</evidence>
<accession>A0A9Q0ND99</accession>
<reference evidence="1" key="1">
    <citation type="submission" date="2022-07" db="EMBL/GenBank/DDBJ databases">
        <authorList>
            <person name="Trinca V."/>
            <person name="Uliana J.V.C."/>
            <person name="Torres T.T."/>
            <person name="Ward R.J."/>
            <person name="Monesi N."/>
        </authorList>
    </citation>
    <scope>NUCLEOTIDE SEQUENCE</scope>
    <source>
        <strain evidence="1">HSMRA1968</strain>
        <tissue evidence="1">Whole embryos</tissue>
    </source>
</reference>
<sequence>MIAKKFEDRLAEKVQTKHIAKWPMVVHPTGGGIKVGSIAFGFV</sequence>
<dbReference type="Proteomes" id="UP001151699">
    <property type="component" value="Chromosome A"/>
</dbReference>
<comment type="caution">
    <text evidence="1">The sequence shown here is derived from an EMBL/GenBank/DDBJ whole genome shotgun (WGS) entry which is preliminary data.</text>
</comment>
<evidence type="ECO:0000313" key="1">
    <source>
        <dbReference type="EMBL" id="KAJ6647998.1"/>
    </source>
</evidence>
<keyword evidence="2" id="KW-1185">Reference proteome</keyword>
<name>A0A9Q0ND99_9DIPT</name>